<dbReference type="PROSITE" id="PS50206">
    <property type="entry name" value="RHODANESE_3"/>
    <property type="match status" value="1"/>
</dbReference>
<reference evidence="3" key="1">
    <citation type="submission" date="2017-01" db="EMBL/GenBank/DDBJ databases">
        <authorList>
            <person name="Varghese N."/>
            <person name="Submissions S."/>
        </authorList>
    </citation>
    <scope>NUCLEOTIDE SEQUENCE [LARGE SCALE GENOMIC DNA]</scope>
    <source>
        <strain evidence="3">ATCC 51758</strain>
    </source>
</reference>
<dbReference type="RefSeq" id="WP_076602042.1">
    <property type="nucleotide sequence ID" value="NZ_FTMD01000006.1"/>
</dbReference>
<dbReference type="Gene3D" id="3.40.250.10">
    <property type="entry name" value="Rhodanese-like domain"/>
    <property type="match status" value="1"/>
</dbReference>
<dbReference type="Pfam" id="PF00581">
    <property type="entry name" value="Rhodanese"/>
    <property type="match status" value="1"/>
</dbReference>
<name>A0A1N6USH0_9RHOO</name>
<dbReference type="OrthoDB" id="9811849at2"/>
<dbReference type="PANTHER" id="PTHR43031:SF17">
    <property type="entry name" value="SULFURTRANSFERASE YTWF-RELATED"/>
    <property type="match status" value="1"/>
</dbReference>
<keyword evidence="2" id="KW-0808">Transferase</keyword>
<dbReference type="InterPro" id="IPR050229">
    <property type="entry name" value="GlpE_sulfurtransferase"/>
</dbReference>
<evidence type="ECO:0000313" key="2">
    <source>
        <dbReference type="EMBL" id="SIQ68527.1"/>
    </source>
</evidence>
<accession>A0A1N6USH0</accession>
<keyword evidence="3" id="KW-1185">Reference proteome</keyword>
<organism evidence="2 3">
    <name type="scientific">Aromatoleum tolulyticum</name>
    <dbReference type="NCBI Taxonomy" id="34027"/>
    <lineage>
        <taxon>Bacteria</taxon>
        <taxon>Pseudomonadati</taxon>
        <taxon>Pseudomonadota</taxon>
        <taxon>Betaproteobacteria</taxon>
        <taxon>Rhodocyclales</taxon>
        <taxon>Rhodocyclaceae</taxon>
        <taxon>Aromatoleum</taxon>
    </lineage>
</organism>
<evidence type="ECO:0000313" key="3">
    <source>
        <dbReference type="Proteomes" id="UP000186819"/>
    </source>
</evidence>
<dbReference type="EMBL" id="FTMD01000006">
    <property type="protein sequence ID" value="SIQ68527.1"/>
    <property type="molecule type" value="Genomic_DNA"/>
</dbReference>
<dbReference type="STRING" id="34027.SAMN05421829_10627"/>
<dbReference type="PANTHER" id="PTHR43031">
    <property type="entry name" value="FAD-DEPENDENT OXIDOREDUCTASE"/>
    <property type="match status" value="1"/>
</dbReference>
<dbReference type="InterPro" id="IPR036873">
    <property type="entry name" value="Rhodanese-like_dom_sf"/>
</dbReference>
<feature type="domain" description="Rhodanese" evidence="1">
    <location>
        <begin position="17"/>
        <end position="105"/>
    </location>
</feature>
<protein>
    <submittedName>
        <fullName evidence="2">Rhodanese-related sulfurtransferase</fullName>
    </submittedName>
</protein>
<proteinExistence type="predicted"/>
<gene>
    <name evidence="2" type="ORF">SAMN05421829_10627</name>
</gene>
<dbReference type="AlphaFoldDB" id="A0A1N6USH0"/>
<dbReference type="SMART" id="SM00450">
    <property type="entry name" value="RHOD"/>
    <property type="match status" value="1"/>
</dbReference>
<dbReference type="Proteomes" id="UP000186819">
    <property type="component" value="Unassembled WGS sequence"/>
</dbReference>
<dbReference type="SUPFAM" id="SSF52821">
    <property type="entry name" value="Rhodanese/Cell cycle control phosphatase"/>
    <property type="match status" value="1"/>
</dbReference>
<dbReference type="InterPro" id="IPR001763">
    <property type="entry name" value="Rhodanese-like_dom"/>
</dbReference>
<dbReference type="GO" id="GO:0016740">
    <property type="term" value="F:transferase activity"/>
    <property type="evidence" value="ECO:0007669"/>
    <property type="project" value="UniProtKB-KW"/>
</dbReference>
<sequence length="107" mass="11758">MRQITATELAERLADSQSDKPFLLDVREPVEFGICRIEGSTLMPMASVPARQAELDPDDEIVVICHHGGRSAQVCMFLERQGFSRVINLAGGVAAWAAQVDPTMPQY</sequence>
<evidence type="ECO:0000259" key="1">
    <source>
        <dbReference type="PROSITE" id="PS50206"/>
    </source>
</evidence>